<dbReference type="Proteomes" id="UP000229681">
    <property type="component" value="Unassembled WGS sequence"/>
</dbReference>
<comment type="caution">
    <text evidence="1">The sequence shown here is derived from an EMBL/GenBank/DDBJ whole genome shotgun (WGS) entry which is preliminary data.</text>
</comment>
<proteinExistence type="predicted"/>
<organism evidence="1 2">
    <name type="scientific">Candidatus Thermofonsia Clade 1 bacterium</name>
    <dbReference type="NCBI Taxonomy" id="2364210"/>
    <lineage>
        <taxon>Bacteria</taxon>
        <taxon>Bacillati</taxon>
        <taxon>Chloroflexota</taxon>
        <taxon>Candidatus Thermofontia</taxon>
        <taxon>Candidatus Thermofonsia Clade 1</taxon>
    </lineage>
</organism>
<reference evidence="1 2" key="1">
    <citation type="submission" date="2017-11" db="EMBL/GenBank/DDBJ databases">
        <title>Evolution of Phototrophy in the Chloroflexi Phylum Driven by Horizontal Gene Transfer.</title>
        <authorList>
            <person name="Ward L.M."/>
            <person name="Hemp J."/>
            <person name="Shih P.M."/>
            <person name="Mcglynn S.E."/>
            <person name="Fischer W."/>
        </authorList>
    </citation>
    <scope>NUCLEOTIDE SEQUENCE [LARGE SCALE GENOMIC DNA]</scope>
    <source>
        <strain evidence="1">JP3_13</strain>
    </source>
</reference>
<dbReference type="EMBL" id="PGTM01000027">
    <property type="protein sequence ID" value="PJF36861.1"/>
    <property type="molecule type" value="Genomic_DNA"/>
</dbReference>
<dbReference type="AlphaFoldDB" id="A0A2M8PH53"/>
<evidence type="ECO:0000313" key="1">
    <source>
        <dbReference type="EMBL" id="PJF36861.1"/>
    </source>
</evidence>
<gene>
    <name evidence="1" type="ORF">CUN49_03260</name>
</gene>
<name>A0A2M8PH53_9CHLR</name>
<sequence>MADVAMDYEVVARMAKIFATSGDVLKTVGTVLEIAAKVLKASAMFGLVGNLALAYYMDNIATKCKTLSNTCIEMDGDLQGAIKALRDGDYSGSTRFV</sequence>
<accession>A0A2M8PH53</accession>
<evidence type="ECO:0000313" key="2">
    <source>
        <dbReference type="Proteomes" id="UP000229681"/>
    </source>
</evidence>
<protein>
    <submittedName>
        <fullName evidence="1">Uncharacterized protein</fullName>
    </submittedName>
</protein>